<accession>A0ABW5JKL4</accession>
<gene>
    <name evidence="1" type="ORF">ACFSVN_09020</name>
</gene>
<reference evidence="2" key="1">
    <citation type="journal article" date="2019" name="Int. J. Syst. Evol. Microbiol.">
        <title>The Global Catalogue of Microorganisms (GCM) 10K type strain sequencing project: providing services to taxonomists for standard genome sequencing and annotation.</title>
        <authorList>
            <consortium name="The Broad Institute Genomics Platform"/>
            <consortium name="The Broad Institute Genome Sequencing Center for Infectious Disease"/>
            <person name="Wu L."/>
            <person name="Ma J."/>
        </authorList>
    </citation>
    <scope>NUCLEOTIDE SEQUENCE [LARGE SCALE GENOMIC DNA]</scope>
    <source>
        <strain evidence="2">KCTC 52042</strain>
    </source>
</reference>
<dbReference type="Proteomes" id="UP001597460">
    <property type="component" value="Unassembled WGS sequence"/>
</dbReference>
<dbReference type="EMBL" id="JBHULI010000024">
    <property type="protein sequence ID" value="MFD2532582.1"/>
    <property type="molecule type" value="Genomic_DNA"/>
</dbReference>
<keyword evidence="2" id="KW-1185">Reference proteome</keyword>
<dbReference type="RefSeq" id="WP_390301242.1">
    <property type="nucleotide sequence ID" value="NZ_JBHULI010000024.1"/>
</dbReference>
<evidence type="ECO:0000313" key="1">
    <source>
        <dbReference type="EMBL" id="MFD2532582.1"/>
    </source>
</evidence>
<proteinExistence type="predicted"/>
<organism evidence="1 2">
    <name type="scientific">Gracilimonas halophila</name>
    <dbReference type="NCBI Taxonomy" id="1834464"/>
    <lineage>
        <taxon>Bacteria</taxon>
        <taxon>Pseudomonadati</taxon>
        <taxon>Balneolota</taxon>
        <taxon>Balneolia</taxon>
        <taxon>Balneolales</taxon>
        <taxon>Balneolaceae</taxon>
        <taxon>Gracilimonas</taxon>
    </lineage>
</organism>
<protein>
    <recommendedName>
        <fullName evidence="3">Phosphoribosylpyrophosphate synthetase</fullName>
    </recommendedName>
</protein>
<evidence type="ECO:0008006" key="3">
    <source>
        <dbReference type="Google" id="ProtNLM"/>
    </source>
</evidence>
<evidence type="ECO:0000313" key="2">
    <source>
        <dbReference type="Proteomes" id="UP001597460"/>
    </source>
</evidence>
<comment type="caution">
    <text evidence="1">The sequence shown here is derived from an EMBL/GenBank/DDBJ whole genome shotgun (WGS) entry which is preliminary data.</text>
</comment>
<sequence length="99" mass="10978">MYNDLADAVESLKDKGFDHTYELGDNCITCKELDVEYSTDNLTIVETHSFDQGTDPGSESSVYAIKSDNGVKGTLIMSYGMYVDPDKAKLIDRLLKAQD</sequence>
<name>A0ABW5JKL4_9BACT</name>